<proteinExistence type="predicted"/>
<keyword evidence="2" id="KW-1185">Reference proteome</keyword>
<reference evidence="2" key="1">
    <citation type="journal article" date="2012" name="Science">
        <title>The Paleozoic origin of enzymatic lignin decomposition reconstructed from 31 fungal genomes.</title>
        <authorList>
            <person name="Floudas D."/>
            <person name="Binder M."/>
            <person name="Riley R."/>
            <person name="Barry K."/>
            <person name="Blanchette R.A."/>
            <person name="Henrissat B."/>
            <person name="Martinez A.T."/>
            <person name="Otillar R."/>
            <person name="Spatafora J.W."/>
            <person name="Yadav J.S."/>
            <person name="Aerts A."/>
            <person name="Benoit I."/>
            <person name="Boyd A."/>
            <person name="Carlson A."/>
            <person name="Copeland A."/>
            <person name="Coutinho P.M."/>
            <person name="de Vries R.P."/>
            <person name="Ferreira P."/>
            <person name="Findley K."/>
            <person name="Foster B."/>
            <person name="Gaskell J."/>
            <person name="Glotzer D."/>
            <person name="Gorecki P."/>
            <person name="Heitman J."/>
            <person name="Hesse C."/>
            <person name="Hori C."/>
            <person name="Igarashi K."/>
            <person name="Jurgens J.A."/>
            <person name="Kallen N."/>
            <person name="Kersten P."/>
            <person name="Kohler A."/>
            <person name="Kuees U."/>
            <person name="Kumar T.K.A."/>
            <person name="Kuo A."/>
            <person name="LaButti K."/>
            <person name="Larrondo L.F."/>
            <person name="Lindquist E."/>
            <person name="Ling A."/>
            <person name="Lombard V."/>
            <person name="Lucas S."/>
            <person name="Lundell T."/>
            <person name="Martin R."/>
            <person name="McLaughlin D.J."/>
            <person name="Morgenstern I."/>
            <person name="Morin E."/>
            <person name="Murat C."/>
            <person name="Nagy L.G."/>
            <person name="Nolan M."/>
            <person name="Ohm R.A."/>
            <person name="Patyshakuliyeva A."/>
            <person name="Rokas A."/>
            <person name="Ruiz-Duenas F.J."/>
            <person name="Sabat G."/>
            <person name="Salamov A."/>
            <person name="Samejima M."/>
            <person name="Schmutz J."/>
            <person name="Slot J.C."/>
            <person name="St John F."/>
            <person name="Stenlid J."/>
            <person name="Sun H."/>
            <person name="Sun S."/>
            <person name="Syed K."/>
            <person name="Tsang A."/>
            <person name="Wiebenga A."/>
            <person name="Young D."/>
            <person name="Pisabarro A."/>
            <person name="Eastwood D.C."/>
            <person name="Martin F."/>
            <person name="Cullen D."/>
            <person name="Grigoriev I.V."/>
            <person name="Hibbett D.S."/>
        </authorList>
    </citation>
    <scope>NUCLEOTIDE SEQUENCE [LARGE SCALE GENOMIC DNA]</scope>
    <source>
        <strain evidence="2">TFB10046</strain>
    </source>
</reference>
<dbReference type="CDD" id="cd00303">
    <property type="entry name" value="retropepsin_like"/>
    <property type="match status" value="1"/>
</dbReference>
<organism evidence="1 2">
    <name type="scientific">Auricularia subglabra (strain TFB-10046 / SS5)</name>
    <name type="common">White-rot fungus</name>
    <name type="synonym">Auricularia delicata (strain TFB10046)</name>
    <dbReference type="NCBI Taxonomy" id="717982"/>
    <lineage>
        <taxon>Eukaryota</taxon>
        <taxon>Fungi</taxon>
        <taxon>Dikarya</taxon>
        <taxon>Basidiomycota</taxon>
        <taxon>Agaricomycotina</taxon>
        <taxon>Agaricomycetes</taxon>
        <taxon>Auriculariales</taxon>
        <taxon>Auriculariaceae</taxon>
        <taxon>Auricularia</taxon>
    </lineage>
</organism>
<protein>
    <submittedName>
        <fullName evidence="1">Uncharacterized protein</fullName>
    </submittedName>
</protein>
<evidence type="ECO:0000313" key="2">
    <source>
        <dbReference type="Proteomes" id="UP000006514"/>
    </source>
</evidence>
<sequence>MPRKRSYLPGQSAKGISVLSCKACFGSKDDSATDTTMDSGASLTVVHKPFLATLKHPPKIWKGMKVRIAQLTSNTPNIEGYVTMSMFIHAEDGMMLEFEVEAYVVPTMTVPILLGEDWHLNYELDVLRSVEHGTPRSITFVNPSTAFFVRAKRHQRDKAARHQRKATLGNGEIRAFKDVVVRAHSTALVDFARDLPLEREWFVEQNLVCVGRDMFLTVPNALISTAKGAVEVEDGATAARRSAIPVSNPTGAPYVVRAGTVLGYAKDPNLALNVPRTKERLAKFQEHAAVLASVAEAMDSRTE</sequence>
<feature type="non-terminal residue" evidence="1">
    <location>
        <position position="303"/>
    </location>
</feature>
<gene>
    <name evidence="1" type="ORF">AURDEDRAFT_76613</name>
</gene>
<dbReference type="AlphaFoldDB" id="J0WPS2"/>
<dbReference type="EMBL" id="JH688060">
    <property type="protein sequence ID" value="EJD33877.1"/>
    <property type="molecule type" value="Genomic_DNA"/>
</dbReference>
<evidence type="ECO:0000313" key="1">
    <source>
        <dbReference type="EMBL" id="EJD33877.1"/>
    </source>
</evidence>
<name>J0WPS2_AURST</name>
<accession>J0WPS2</accession>
<dbReference type="InterPro" id="IPR021109">
    <property type="entry name" value="Peptidase_aspartic_dom_sf"/>
</dbReference>
<dbReference type="OMA" id="IGIVRHA"/>
<dbReference type="Proteomes" id="UP000006514">
    <property type="component" value="Unassembled WGS sequence"/>
</dbReference>
<dbReference type="Gene3D" id="2.40.70.10">
    <property type="entry name" value="Acid Proteases"/>
    <property type="match status" value="1"/>
</dbReference>
<dbReference type="KEGG" id="adl:AURDEDRAFT_76613"/>
<dbReference type="InParanoid" id="J0WPS2"/>
<dbReference type="OrthoDB" id="3061185at2759"/>
<dbReference type="eggNOG" id="ENOG502SN1A">
    <property type="taxonomic scope" value="Eukaryota"/>
</dbReference>